<dbReference type="EMBL" id="NBNE01002574">
    <property type="protein sequence ID" value="OWZ10060.1"/>
    <property type="molecule type" value="Genomic_DNA"/>
</dbReference>
<dbReference type="GO" id="GO:0005975">
    <property type="term" value="P:carbohydrate metabolic process"/>
    <property type="evidence" value="ECO:0007669"/>
    <property type="project" value="InterPro"/>
</dbReference>
<dbReference type="GO" id="GO:0016787">
    <property type="term" value="F:hydrolase activity"/>
    <property type="evidence" value="ECO:0007669"/>
    <property type="project" value="UniProtKB-KW"/>
</dbReference>
<dbReference type="InterPro" id="IPR012341">
    <property type="entry name" value="6hp_glycosidase-like_sf"/>
</dbReference>
<dbReference type="Proteomes" id="UP000198211">
    <property type="component" value="Unassembled WGS sequence"/>
</dbReference>
<comment type="caution">
    <text evidence="1">The sequence shown here is derived from an EMBL/GenBank/DDBJ whole genome shotgun (WGS) entry which is preliminary data.</text>
</comment>
<dbReference type="AlphaFoldDB" id="A0A225VZM3"/>
<protein>
    <submittedName>
        <fullName evidence="1">Glycoside hydrolase</fullName>
    </submittedName>
</protein>
<evidence type="ECO:0000313" key="1">
    <source>
        <dbReference type="EMBL" id="OWZ10060.1"/>
    </source>
</evidence>
<dbReference type="STRING" id="4795.A0A225VZM3"/>
<dbReference type="PANTHER" id="PTHR33886">
    <property type="entry name" value="UNSATURATED RHAMNOGALACTURONAN HYDROLASE (EUROFUNG)"/>
    <property type="match status" value="1"/>
</dbReference>
<dbReference type="Gene3D" id="1.50.10.10">
    <property type="match status" value="1"/>
</dbReference>
<keyword evidence="1" id="KW-0378">Hydrolase</keyword>
<proteinExistence type="predicted"/>
<evidence type="ECO:0000313" key="2">
    <source>
        <dbReference type="Proteomes" id="UP000198211"/>
    </source>
</evidence>
<dbReference type="InterPro" id="IPR052043">
    <property type="entry name" value="PolySaccharide_Degr_Enz"/>
</dbReference>
<sequence length="98" mass="10841">MLYTFPILKSLRVGLLNDDADALQPAAMKAYNHIMNNGAVLLDYYNGTFGWNGTVTVCSLILTASYEYYVGRPIVHSHALGEGAFTFASLEVEQLVMY</sequence>
<dbReference type="InterPro" id="IPR008928">
    <property type="entry name" value="6-hairpin_glycosidase_sf"/>
</dbReference>
<dbReference type="PANTHER" id="PTHR33886:SF8">
    <property type="entry name" value="UNSATURATED RHAMNOGALACTURONAN HYDROLASE (EUROFUNG)"/>
    <property type="match status" value="1"/>
</dbReference>
<dbReference type="OrthoDB" id="540611at2759"/>
<dbReference type="SUPFAM" id="SSF48208">
    <property type="entry name" value="Six-hairpin glycosidases"/>
    <property type="match status" value="1"/>
</dbReference>
<reference evidence="2" key="1">
    <citation type="submission" date="2017-03" db="EMBL/GenBank/DDBJ databases">
        <title>Phytopthora megakarya and P. palmivora, two closely related causual agents of cacao black pod achieved similar genome size and gene model numbers by different mechanisms.</title>
        <authorList>
            <person name="Ali S."/>
            <person name="Shao J."/>
            <person name="Larry D.J."/>
            <person name="Kronmiller B."/>
            <person name="Shen D."/>
            <person name="Strem M.D."/>
            <person name="Melnick R.L."/>
            <person name="Guiltinan M.J."/>
            <person name="Tyler B.M."/>
            <person name="Meinhardt L.W."/>
            <person name="Bailey B.A."/>
        </authorList>
    </citation>
    <scope>NUCLEOTIDE SEQUENCE [LARGE SCALE GENOMIC DNA]</scope>
    <source>
        <strain evidence="2">zdho120</strain>
    </source>
</reference>
<gene>
    <name evidence="1" type="ORF">PHMEG_00017151</name>
</gene>
<organism evidence="1 2">
    <name type="scientific">Phytophthora megakarya</name>
    <dbReference type="NCBI Taxonomy" id="4795"/>
    <lineage>
        <taxon>Eukaryota</taxon>
        <taxon>Sar</taxon>
        <taxon>Stramenopiles</taxon>
        <taxon>Oomycota</taxon>
        <taxon>Peronosporomycetes</taxon>
        <taxon>Peronosporales</taxon>
        <taxon>Peronosporaceae</taxon>
        <taxon>Phytophthora</taxon>
    </lineage>
</organism>
<name>A0A225VZM3_9STRA</name>
<keyword evidence="2" id="KW-1185">Reference proteome</keyword>
<accession>A0A225VZM3</accession>